<keyword evidence="14" id="KW-1185">Reference proteome</keyword>
<keyword evidence="5 8" id="KW-0863">Zinc-finger</keyword>
<keyword evidence="9" id="KW-0175">Coiled coil</keyword>
<keyword evidence="3" id="KW-0344">Guanine-nucleotide releasing factor</keyword>
<dbReference type="Gene3D" id="1.20.900.10">
    <property type="entry name" value="Dbl homology (DH) domain"/>
    <property type="match status" value="1"/>
</dbReference>
<feature type="domain" description="FYVE-type" evidence="13">
    <location>
        <begin position="742"/>
        <end position="792"/>
    </location>
</feature>
<sequence length="934" mass="104984">MIHQYCTGSELFCNLEESFSKDQLQSTNRNYVSSPPSSSLVAESSFAANDSALPERKSYERSGYRPVPPPKPLNYTTNRPPIPPKPESKQLRRPEHLQVPPTLQEQSSADKNCDELNGLNSDGTKVRDVVARLNNLIAQGKIPLSAVLPSNLAEENDVEYSDATPILISATDQKFAHPRLSSSDYSISCSPTCSGKNELSAKNNVSSSREKLKANTFSGKKIPSELMEKLKNRVSFRFPDEREVSVGYGTENDATARCKGYGIGKAALSSGVDGKGDGAVCFRSLTSVGDEKFSGGAQCLSWGSTISDASSETSMSITSLQSEAAMYDTGDKAEDTRLRKLYYAAREILTVEIKYVEELHLIAVKYPAFLLANGIDLSSKNGENHVVNQIKSQLLMIKEPHKMLLEKFSKVMENWDSRRPNMAECLSNNSDMLKFCLPFLKEKKKLVDELSRALNEDAELASVTAVFQASTPSKISLIQRLDIVHQNIVRYAILMESYKKYLLPDSHEFKICEEAIKKLTTVSNLVNEQISVAEMEKRLLTLYRRLEGNFNVFEANRHLLHEGELMKQSRKKLQPRYLILFSDVLLICKYSRGPTLNSDVFQQRFYQYPILSIHVNAKERGEFETHFQLLSPKKSSVFVAKTKRECDDWVKRLSNAKEEAQKLLKKAAVCDENFNESIDTVASTSALVSGSEEPRIVTTADDSFSEITELATSKPVLRKNDDEYAPPWVPDPSSTTCMTAGCGTKFNLVNRRHHCRCCGSLICRSCTGYAPVKRGTVYVREKVCPKCFTDIVKKWAMVFDMNLFMIPPGGTFKRIRHSSTNGEEIVSGTVFVRNKKESEFTRWGRLKRHDNDVLILYIYPAEFDVNPVEQFVLMGFDVEEVDLEDNGTLFKLCHRNQVKGSSPITFSFRVAHPKDAEKFAFIHVLFLLDNLAII</sequence>
<organism evidence="14 15">
    <name type="scientific">Syphacia muris</name>
    <dbReference type="NCBI Taxonomy" id="451379"/>
    <lineage>
        <taxon>Eukaryota</taxon>
        <taxon>Metazoa</taxon>
        <taxon>Ecdysozoa</taxon>
        <taxon>Nematoda</taxon>
        <taxon>Chromadorea</taxon>
        <taxon>Rhabditida</taxon>
        <taxon>Spirurina</taxon>
        <taxon>Oxyuridomorpha</taxon>
        <taxon>Oxyuroidea</taxon>
        <taxon>Oxyuridae</taxon>
        <taxon>Syphacia</taxon>
    </lineage>
</organism>
<keyword evidence="6" id="KW-0862">Zinc</keyword>
<dbReference type="GO" id="GO:0007010">
    <property type="term" value="P:cytoskeleton organization"/>
    <property type="evidence" value="ECO:0007669"/>
    <property type="project" value="TreeGrafter"/>
</dbReference>
<dbReference type="AlphaFoldDB" id="A0A0N5ALE5"/>
<dbReference type="GO" id="GO:0005737">
    <property type="term" value="C:cytoplasm"/>
    <property type="evidence" value="ECO:0007669"/>
    <property type="project" value="TreeGrafter"/>
</dbReference>
<protein>
    <submittedName>
        <fullName evidence="15">FYVE-type domain-containing protein</fullName>
    </submittedName>
</protein>
<evidence type="ECO:0000313" key="14">
    <source>
        <dbReference type="Proteomes" id="UP000046393"/>
    </source>
</evidence>
<feature type="region of interest" description="Disordered" evidence="10">
    <location>
        <begin position="26"/>
        <end position="122"/>
    </location>
</feature>
<dbReference type="PROSITE" id="PS50178">
    <property type="entry name" value="ZF_FYVE"/>
    <property type="match status" value="1"/>
</dbReference>
<evidence type="ECO:0000256" key="1">
    <source>
        <dbReference type="ARBA" id="ARBA00004245"/>
    </source>
</evidence>
<dbReference type="GO" id="GO:0046847">
    <property type="term" value="P:filopodium assembly"/>
    <property type="evidence" value="ECO:0007669"/>
    <property type="project" value="TreeGrafter"/>
</dbReference>
<dbReference type="Pfam" id="PF00621">
    <property type="entry name" value="RhoGEF"/>
    <property type="match status" value="1"/>
</dbReference>
<dbReference type="SUPFAM" id="SSF50729">
    <property type="entry name" value="PH domain-like"/>
    <property type="match status" value="1"/>
</dbReference>
<evidence type="ECO:0000256" key="6">
    <source>
        <dbReference type="ARBA" id="ARBA00022833"/>
    </source>
</evidence>
<dbReference type="SUPFAM" id="SSF48065">
    <property type="entry name" value="DBL homology domain (DH-domain)"/>
    <property type="match status" value="1"/>
</dbReference>
<dbReference type="InterPro" id="IPR035899">
    <property type="entry name" value="DBL_dom_sf"/>
</dbReference>
<dbReference type="WBParaSite" id="SMUV_0000536101-mRNA-1">
    <property type="protein sequence ID" value="SMUV_0000536101-mRNA-1"/>
    <property type="gene ID" value="SMUV_0000536101"/>
</dbReference>
<evidence type="ECO:0000259" key="11">
    <source>
        <dbReference type="PROSITE" id="PS50003"/>
    </source>
</evidence>
<dbReference type="SUPFAM" id="SSF57903">
    <property type="entry name" value="FYVE/PHD zinc finger"/>
    <property type="match status" value="1"/>
</dbReference>
<dbReference type="Gene3D" id="2.30.29.30">
    <property type="entry name" value="Pleckstrin-homology domain (PH domain)/Phosphotyrosine-binding domain (PTB)"/>
    <property type="match status" value="1"/>
</dbReference>
<dbReference type="Gene3D" id="3.30.40.10">
    <property type="entry name" value="Zinc/RING finger domain, C3HC4 (zinc finger)"/>
    <property type="match status" value="1"/>
</dbReference>
<feature type="compositionally biased region" description="Polar residues" evidence="10">
    <location>
        <begin position="101"/>
        <end position="110"/>
    </location>
</feature>
<dbReference type="PROSITE" id="PS50003">
    <property type="entry name" value="PH_DOMAIN"/>
    <property type="match status" value="1"/>
</dbReference>
<dbReference type="STRING" id="451379.A0A0N5ALE5"/>
<keyword evidence="2" id="KW-0963">Cytoplasm</keyword>
<dbReference type="GO" id="GO:0008270">
    <property type="term" value="F:zinc ion binding"/>
    <property type="evidence" value="ECO:0007669"/>
    <property type="project" value="UniProtKB-KW"/>
</dbReference>
<dbReference type="Proteomes" id="UP000046393">
    <property type="component" value="Unplaced"/>
</dbReference>
<evidence type="ECO:0000313" key="15">
    <source>
        <dbReference type="WBParaSite" id="SMUV_0000536101-mRNA-1"/>
    </source>
</evidence>
<evidence type="ECO:0000256" key="10">
    <source>
        <dbReference type="SAM" id="MobiDB-lite"/>
    </source>
</evidence>
<feature type="domain" description="DH" evidence="12">
    <location>
        <begin position="340"/>
        <end position="529"/>
    </location>
</feature>
<evidence type="ECO:0000259" key="12">
    <source>
        <dbReference type="PROSITE" id="PS50010"/>
    </source>
</evidence>
<feature type="compositionally biased region" description="Basic and acidic residues" evidence="10">
    <location>
        <begin position="86"/>
        <end position="96"/>
    </location>
</feature>
<evidence type="ECO:0000256" key="2">
    <source>
        <dbReference type="ARBA" id="ARBA00022490"/>
    </source>
</evidence>
<dbReference type="InterPro" id="IPR011011">
    <property type="entry name" value="Znf_FYVE_PHD"/>
</dbReference>
<feature type="domain" description="PH" evidence="11">
    <location>
        <begin position="558"/>
        <end position="658"/>
    </location>
</feature>
<dbReference type="InterPro" id="IPR011993">
    <property type="entry name" value="PH-like_dom_sf"/>
</dbReference>
<dbReference type="InterPro" id="IPR013083">
    <property type="entry name" value="Znf_RING/FYVE/PHD"/>
</dbReference>
<evidence type="ECO:0000256" key="3">
    <source>
        <dbReference type="ARBA" id="ARBA00022658"/>
    </source>
</evidence>
<dbReference type="InterPro" id="IPR017455">
    <property type="entry name" value="Znf_FYVE-rel"/>
</dbReference>
<evidence type="ECO:0000259" key="13">
    <source>
        <dbReference type="PROSITE" id="PS50178"/>
    </source>
</evidence>
<dbReference type="GO" id="GO:0005085">
    <property type="term" value="F:guanyl-nucleotide exchange factor activity"/>
    <property type="evidence" value="ECO:0007669"/>
    <property type="project" value="UniProtKB-KW"/>
</dbReference>
<dbReference type="PROSITE" id="PS50010">
    <property type="entry name" value="DH_2"/>
    <property type="match status" value="1"/>
</dbReference>
<reference evidence="15" key="1">
    <citation type="submission" date="2017-02" db="UniProtKB">
        <authorList>
            <consortium name="WormBaseParasite"/>
        </authorList>
    </citation>
    <scope>IDENTIFICATION</scope>
</reference>
<evidence type="ECO:0000256" key="9">
    <source>
        <dbReference type="SAM" id="Coils"/>
    </source>
</evidence>
<dbReference type="PANTHER" id="PTHR12673:SF271">
    <property type="entry name" value="FYVE, RHOGEF AND PH DOMAIN-CONTAINING PROTEIN TAG-77"/>
    <property type="match status" value="1"/>
</dbReference>
<evidence type="ECO:0000256" key="5">
    <source>
        <dbReference type="ARBA" id="ARBA00022771"/>
    </source>
</evidence>
<dbReference type="SMART" id="SM00233">
    <property type="entry name" value="PH"/>
    <property type="match status" value="2"/>
</dbReference>
<feature type="compositionally biased region" description="Basic and acidic residues" evidence="10">
    <location>
        <begin position="53"/>
        <end position="63"/>
    </location>
</feature>
<dbReference type="InterPro" id="IPR001849">
    <property type="entry name" value="PH_domain"/>
</dbReference>
<dbReference type="Pfam" id="PF01363">
    <property type="entry name" value="FYVE"/>
    <property type="match status" value="1"/>
</dbReference>
<dbReference type="SMART" id="SM00064">
    <property type="entry name" value="FYVE"/>
    <property type="match status" value="1"/>
</dbReference>
<name>A0A0N5ALE5_9BILA</name>
<dbReference type="InterPro" id="IPR000219">
    <property type="entry name" value="DH_dom"/>
</dbReference>
<feature type="coiled-coil region" evidence="9">
    <location>
        <begin position="639"/>
        <end position="673"/>
    </location>
</feature>
<dbReference type="GO" id="GO:0005856">
    <property type="term" value="C:cytoskeleton"/>
    <property type="evidence" value="ECO:0007669"/>
    <property type="project" value="UniProtKB-SubCell"/>
</dbReference>
<dbReference type="InterPro" id="IPR000306">
    <property type="entry name" value="Znf_FYVE"/>
</dbReference>
<feature type="compositionally biased region" description="Low complexity" evidence="10">
    <location>
        <begin position="32"/>
        <end position="45"/>
    </location>
</feature>
<comment type="subcellular location">
    <subcellularLocation>
        <location evidence="1">Cytoplasm</location>
        <location evidence="1">Cytoskeleton</location>
    </subcellularLocation>
</comment>
<proteinExistence type="predicted"/>
<keyword evidence="7" id="KW-0206">Cytoskeleton</keyword>
<accession>A0A0N5ALE5</accession>
<evidence type="ECO:0000256" key="8">
    <source>
        <dbReference type="PROSITE-ProRule" id="PRU00091"/>
    </source>
</evidence>
<dbReference type="PANTHER" id="PTHR12673">
    <property type="entry name" value="FACIOGENITAL DYSPLASIA PROTEIN"/>
    <property type="match status" value="1"/>
</dbReference>
<dbReference type="SMART" id="SM00325">
    <property type="entry name" value="RhoGEF"/>
    <property type="match status" value="1"/>
</dbReference>
<dbReference type="InterPro" id="IPR051092">
    <property type="entry name" value="FYVE_RhoGEF_PH"/>
</dbReference>
<evidence type="ECO:0000256" key="4">
    <source>
        <dbReference type="ARBA" id="ARBA00022723"/>
    </source>
</evidence>
<dbReference type="Pfam" id="PF00169">
    <property type="entry name" value="PH"/>
    <property type="match status" value="1"/>
</dbReference>
<keyword evidence="4" id="KW-0479">Metal-binding</keyword>
<evidence type="ECO:0000256" key="7">
    <source>
        <dbReference type="ARBA" id="ARBA00023212"/>
    </source>
</evidence>